<protein>
    <submittedName>
        <fullName evidence="3">Uncharacterized protein</fullName>
    </submittedName>
</protein>
<gene>
    <name evidence="3" type="ORF">BgAZ_400150</name>
</gene>
<dbReference type="AlphaFoldDB" id="A0AAD8LR18"/>
<keyword evidence="2" id="KW-0812">Transmembrane</keyword>
<keyword evidence="4" id="KW-1185">Reference proteome</keyword>
<comment type="caution">
    <text evidence="3">The sequence shown here is derived from an EMBL/GenBank/DDBJ whole genome shotgun (WGS) entry which is preliminary data.</text>
</comment>
<accession>A0AAD8LR18</accession>
<keyword evidence="2" id="KW-0472">Membrane</keyword>
<dbReference type="EMBL" id="JAVEPI010000004">
    <property type="protein sequence ID" value="KAK1441985.1"/>
    <property type="molecule type" value="Genomic_DNA"/>
</dbReference>
<evidence type="ECO:0000313" key="3">
    <source>
        <dbReference type="EMBL" id="KAK1441985.1"/>
    </source>
</evidence>
<name>A0AAD8LR18_BABGI</name>
<feature type="transmembrane region" description="Helical" evidence="2">
    <location>
        <begin position="78"/>
        <end position="98"/>
    </location>
</feature>
<proteinExistence type="predicted"/>
<evidence type="ECO:0000256" key="2">
    <source>
        <dbReference type="SAM" id="Phobius"/>
    </source>
</evidence>
<keyword evidence="2" id="KW-1133">Transmembrane helix</keyword>
<sequence length="383" mass="42769">MESKENKPVPAPESKQTESKSSGLGVVRQGLTMLLGVLSFVLRGVYRFFLATDEVVEDPTGKRGKKHRIKQPVLSLRFIRIALLFASLVLGVFFVGILKMAGLTPQPKLPGFTYLNVGNHNKLKEIMAQPGPRIIYCKNAALQPLVRRAISHTMDALPSYINRFALDCNAKLPSGRTAYERFEVDPHKTVMIIQAHGKKAKGLNESLLANPPLFYSVVSNDTQYALKHVQHVESFNEQFGKSTNRSLLIVTDGMKVSLYSREHASAISRVVDKNRMYNLTVWLVNHHLFELTFNEKDDAPDAKALGIYCLVPYEGGHLFGQFNGAPFGKAMEAFMRSCSVVVKPNRDFKQLNGTPKLVNRVIEKDNTKKVDDEVQAKIAELGN</sequence>
<evidence type="ECO:0000256" key="1">
    <source>
        <dbReference type="SAM" id="MobiDB-lite"/>
    </source>
</evidence>
<dbReference type="Proteomes" id="UP001230268">
    <property type="component" value="Unassembled WGS sequence"/>
</dbReference>
<evidence type="ECO:0000313" key="4">
    <source>
        <dbReference type="Proteomes" id="UP001230268"/>
    </source>
</evidence>
<feature type="transmembrane region" description="Helical" evidence="2">
    <location>
        <begin position="30"/>
        <end position="49"/>
    </location>
</feature>
<organism evidence="3 4">
    <name type="scientific">Babesia gibsoni</name>
    <dbReference type="NCBI Taxonomy" id="33632"/>
    <lineage>
        <taxon>Eukaryota</taxon>
        <taxon>Sar</taxon>
        <taxon>Alveolata</taxon>
        <taxon>Apicomplexa</taxon>
        <taxon>Aconoidasida</taxon>
        <taxon>Piroplasmida</taxon>
        <taxon>Babesiidae</taxon>
        <taxon>Babesia</taxon>
    </lineage>
</organism>
<reference evidence="3" key="1">
    <citation type="submission" date="2023-08" db="EMBL/GenBank/DDBJ databases">
        <title>Draft sequence of the Babesia gibsoni genome.</title>
        <authorList>
            <person name="Yamagishi J.Y."/>
            <person name="Xuan X.X."/>
        </authorList>
    </citation>
    <scope>NUCLEOTIDE SEQUENCE</scope>
    <source>
        <strain evidence="3">Azabu</strain>
    </source>
</reference>
<feature type="region of interest" description="Disordered" evidence="1">
    <location>
        <begin position="1"/>
        <end position="22"/>
    </location>
</feature>